<reference evidence="2 3" key="1">
    <citation type="journal article" date="2019" name="Int. J. Syst. Evol. Microbiol.">
        <title>The Global Catalogue of Microorganisms (GCM) 10K type strain sequencing project: providing services to taxonomists for standard genome sequencing and annotation.</title>
        <authorList>
            <consortium name="The Broad Institute Genomics Platform"/>
            <consortium name="The Broad Institute Genome Sequencing Center for Infectious Disease"/>
            <person name="Wu L."/>
            <person name="Ma J."/>
        </authorList>
    </citation>
    <scope>NUCLEOTIDE SEQUENCE [LARGE SCALE GENOMIC DNA]</scope>
    <source>
        <strain evidence="2 3">JCM 4788</strain>
    </source>
</reference>
<organism evidence="2 3">
    <name type="scientific">Streptomyces luteireticuli</name>
    <dbReference type="NCBI Taxonomy" id="173858"/>
    <lineage>
        <taxon>Bacteria</taxon>
        <taxon>Bacillati</taxon>
        <taxon>Actinomycetota</taxon>
        <taxon>Actinomycetes</taxon>
        <taxon>Kitasatosporales</taxon>
        <taxon>Streptomycetaceae</taxon>
        <taxon>Streptomyces</taxon>
    </lineage>
</organism>
<gene>
    <name evidence="2" type="ORF">GCM10010357_19890</name>
</gene>
<evidence type="ECO:0000256" key="1">
    <source>
        <dbReference type="SAM" id="MobiDB-lite"/>
    </source>
</evidence>
<name>A0ABN0YKN3_9ACTN</name>
<proteinExistence type="predicted"/>
<comment type="caution">
    <text evidence="2">The sequence shown here is derived from an EMBL/GenBank/DDBJ whole genome shotgun (WGS) entry which is preliminary data.</text>
</comment>
<dbReference type="Proteomes" id="UP001500879">
    <property type="component" value="Unassembled WGS sequence"/>
</dbReference>
<feature type="compositionally biased region" description="Basic residues" evidence="1">
    <location>
        <begin position="58"/>
        <end position="69"/>
    </location>
</feature>
<accession>A0ABN0YKN3</accession>
<feature type="region of interest" description="Disordered" evidence="1">
    <location>
        <begin position="39"/>
        <end position="93"/>
    </location>
</feature>
<evidence type="ECO:0000313" key="2">
    <source>
        <dbReference type="EMBL" id="GAA0398803.1"/>
    </source>
</evidence>
<sequence>MRGLPSLSVAGIGALLVLGGGGGLFPMVCAAGAPYPKGSSVAAPPGNASYSATDLRSGRSRKGTSRKGTSRSAERPGGRSGAQADGLVRGPGSFPTDRSFQITCDGSRWFVFVDCTDGFRYTFGPFSGALRVTAVCPLGARATGGGAFATDPSGTP</sequence>
<evidence type="ECO:0000313" key="3">
    <source>
        <dbReference type="Proteomes" id="UP001500879"/>
    </source>
</evidence>
<evidence type="ECO:0008006" key="4">
    <source>
        <dbReference type="Google" id="ProtNLM"/>
    </source>
</evidence>
<dbReference type="EMBL" id="BAAABX010000019">
    <property type="protein sequence ID" value="GAA0398803.1"/>
    <property type="molecule type" value="Genomic_DNA"/>
</dbReference>
<keyword evidence="3" id="KW-1185">Reference proteome</keyword>
<protein>
    <recommendedName>
        <fullName evidence="4">Secreted protein</fullName>
    </recommendedName>
</protein>